<evidence type="ECO:0000256" key="1">
    <source>
        <dbReference type="SAM" id="Phobius"/>
    </source>
</evidence>
<dbReference type="InterPro" id="IPR036249">
    <property type="entry name" value="Thioredoxin-like_sf"/>
</dbReference>
<feature type="domain" description="Uroporphyrinogen decarboxylase (URO-D)" evidence="2">
    <location>
        <begin position="3"/>
        <end position="332"/>
    </location>
</feature>
<protein>
    <submittedName>
        <fullName evidence="3">Uroporphyrinogen decarboxylase</fullName>
        <ecNumber evidence="3">4.1.1.37</ecNumber>
    </submittedName>
</protein>
<dbReference type="PANTHER" id="PTHR47099:SF1">
    <property type="entry name" value="METHYLCOBAMIDE:COM METHYLTRANSFERASE MTBA"/>
    <property type="match status" value="1"/>
</dbReference>
<gene>
    <name evidence="3" type="ORF">HNR32_002674</name>
</gene>
<keyword evidence="1" id="KW-1133">Transmembrane helix</keyword>
<dbReference type="SUPFAM" id="SSF51726">
    <property type="entry name" value="UROD/MetE-like"/>
    <property type="match status" value="1"/>
</dbReference>
<reference evidence="3 4" key="1">
    <citation type="submission" date="2020-08" db="EMBL/GenBank/DDBJ databases">
        <title>Genomic Encyclopedia of Type Strains, Phase IV (KMG-IV): sequencing the most valuable type-strain genomes for metagenomic binning, comparative biology and taxonomic classification.</title>
        <authorList>
            <person name="Goeker M."/>
        </authorList>
    </citation>
    <scope>NUCLEOTIDE SEQUENCE [LARGE SCALE GENOMIC DNA]</scope>
    <source>
        <strain evidence="3 4">DSM 24661</strain>
    </source>
</reference>
<dbReference type="SUPFAM" id="SSF52833">
    <property type="entry name" value="Thioredoxin-like"/>
    <property type="match status" value="1"/>
</dbReference>
<sequence>MNSKERILNALDCKEVDRTPWLPYAGVQTANLINVNAREYLTSVDNIVDGVCEAYKKYSPDALPVLFDLQLEAEAIGCQLKWADNNPPAVATHILEEGKTVKDLPFPTEESARYPIALEATKRVVEKLGDKIAIYALICGPFTLALHLRGVGIFSEMMRKKDQEKVDELMEYTVQIGKDLAAMYKKTGVDVIAVVDPMVSQISPKHYERFVKEPTTKLNTYIREELDLRVMTFSCGDATKNLESMCQTNTHGIAFDENVDLAFAKDVAMRNHVAYGGNLPLTTVMLFGTPAENVAEAKKEIEIGKGPGFILSPGCDIPYNTPIHNIEAISDYASGNYTPVDVLDEAEFNDNSQEFEDIAIEKGKVFIEIITLDSEGCAPCQYMCESVKKILPKYKEKIVWRESLIKSKAGVNRMAKLGVKNLPTMLINNEVIFDNIVPTEAELVTAIEEHL</sequence>
<evidence type="ECO:0000313" key="3">
    <source>
        <dbReference type="EMBL" id="MBB5337512.1"/>
    </source>
</evidence>
<dbReference type="Pfam" id="PF01208">
    <property type="entry name" value="URO-D"/>
    <property type="match status" value="1"/>
</dbReference>
<dbReference type="GO" id="GO:0004853">
    <property type="term" value="F:uroporphyrinogen decarboxylase activity"/>
    <property type="evidence" value="ECO:0007669"/>
    <property type="project" value="UniProtKB-EC"/>
</dbReference>
<dbReference type="Proteomes" id="UP000559117">
    <property type="component" value="Unassembled WGS sequence"/>
</dbReference>
<dbReference type="EC" id="4.1.1.37" evidence="3"/>
<dbReference type="InterPro" id="IPR038071">
    <property type="entry name" value="UROD/MetE-like_sf"/>
</dbReference>
<dbReference type="AlphaFoldDB" id="A0A840UTQ5"/>
<dbReference type="RefSeq" id="WP_183863382.1">
    <property type="nucleotide sequence ID" value="NZ_JACHFH010000054.1"/>
</dbReference>
<accession>A0A840UTQ5</accession>
<dbReference type="Gene3D" id="3.20.20.210">
    <property type="match status" value="1"/>
</dbReference>
<dbReference type="PANTHER" id="PTHR47099">
    <property type="entry name" value="METHYLCOBAMIDE:COM METHYLTRANSFERASE MTBA"/>
    <property type="match status" value="1"/>
</dbReference>
<comment type="caution">
    <text evidence="3">The sequence shown here is derived from an EMBL/GenBank/DDBJ whole genome shotgun (WGS) entry which is preliminary data.</text>
</comment>
<keyword evidence="1" id="KW-0472">Membrane</keyword>
<dbReference type="CDD" id="cd03465">
    <property type="entry name" value="URO-D_like"/>
    <property type="match status" value="1"/>
</dbReference>
<dbReference type="EMBL" id="JACHFH010000054">
    <property type="protein sequence ID" value="MBB5337512.1"/>
    <property type="molecule type" value="Genomic_DNA"/>
</dbReference>
<keyword evidence="3" id="KW-0456">Lyase</keyword>
<proteinExistence type="predicted"/>
<feature type="transmembrane region" description="Helical" evidence="1">
    <location>
        <begin position="132"/>
        <end position="151"/>
    </location>
</feature>
<evidence type="ECO:0000313" key="4">
    <source>
        <dbReference type="Proteomes" id="UP000559117"/>
    </source>
</evidence>
<organism evidence="3 4">
    <name type="scientific">Pectinatus brassicae</name>
    <dbReference type="NCBI Taxonomy" id="862415"/>
    <lineage>
        <taxon>Bacteria</taxon>
        <taxon>Bacillati</taxon>
        <taxon>Bacillota</taxon>
        <taxon>Negativicutes</taxon>
        <taxon>Selenomonadales</taxon>
        <taxon>Selenomonadaceae</taxon>
        <taxon>Pectinatus</taxon>
    </lineage>
</organism>
<evidence type="ECO:0000259" key="2">
    <source>
        <dbReference type="Pfam" id="PF01208"/>
    </source>
</evidence>
<dbReference type="Gene3D" id="3.40.30.10">
    <property type="entry name" value="Glutaredoxin"/>
    <property type="match status" value="1"/>
</dbReference>
<keyword evidence="1" id="KW-0812">Transmembrane</keyword>
<dbReference type="InterPro" id="IPR000257">
    <property type="entry name" value="Uroporphyrinogen_deCOase"/>
</dbReference>
<keyword evidence="4" id="KW-1185">Reference proteome</keyword>
<name>A0A840UTQ5_9FIRM</name>
<dbReference type="GO" id="GO:0006779">
    <property type="term" value="P:porphyrin-containing compound biosynthetic process"/>
    <property type="evidence" value="ECO:0007669"/>
    <property type="project" value="InterPro"/>
</dbReference>
<dbReference type="InterPro" id="IPR052024">
    <property type="entry name" value="Methanogen_methyltrans"/>
</dbReference>